<reference evidence="3" key="1">
    <citation type="submission" date="2021-02" db="EMBL/GenBank/DDBJ databases">
        <title>The CRISPR/cas machinery reduction and long-range gene transfer in the hot spring cyanobacterium Synechococcus.</title>
        <authorList>
            <person name="Dvorak P."/>
            <person name="Jahodarova E."/>
            <person name="Hasler P."/>
            <person name="Poulickova A."/>
        </authorList>
    </citation>
    <scope>NUCLEOTIDE SEQUENCE</scope>
    <source>
        <strain evidence="3">Rupite</strain>
    </source>
</reference>
<dbReference type="EMBL" id="JAFIRA010000013">
    <property type="protein sequence ID" value="MCJ2542662.1"/>
    <property type="molecule type" value="Genomic_DNA"/>
</dbReference>
<dbReference type="PROSITE" id="PS50011">
    <property type="entry name" value="PROTEIN_KINASE_DOM"/>
    <property type="match status" value="1"/>
</dbReference>
<dbReference type="PANTHER" id="PTHR10566:SF128">
    <property type="entry name" value="UBIB DOMAIN CONTAINING KINASE"/>
    <property type="match status" value="1"/>
</dbReference>
<feature type="domain" description="Protein kinase" evidence="2">
    <location>
        <begin position="134"/>
        <end position="530"/>
    </location>
</feature>
<name>A0ABT0CA42_THEVL</name>
<comment type="caution">
    <text evidence="3">The sequence shown here is derived from an EMBL/GenBank/DDBJ whole genome shotgun (WGS) entry which is preliminary data.</text>
</comment>
<evidence type="ECO:0000313" key="4">
    <source>
        <dbReference type="Proteomes" id="UP000830835"/>
    </source>
</evidence>
<dbReference type="Pfam" id="PF03109">
    <property type="entry name" value="ABC1"/>
    <property type="match status" value="1"/>
</dbReference>
<dbReference type="SUPFAM" id="SSF56112">
    <property type="entry name" value="Protein kinase-like (PK-like)"/>
    <property type="match status" value="1"/>
</dbReference>
<dbReference type="InterPro" id="IPR004147">
    <property type="entry name" value="ABC1_dom"/>
</dbReference>
<evidence type="ECO:0000259" key="2">
    <source>
        <dbReference type="PROSITE" id="PS50011"/>
    </source>
</evidence>
<dbReference type="Proteomes" id="UP000830835">
    <property type="component" value="Unassembled WGS sequence"/>
</dbReference>
<dbReference type="PANTHER" id="PTHR10566">
    <property type="entry name" value="CHAPERONE-ACTIVITY OF BC1 COMPLEX CABC1 -RELATED"/>
    <property type="match status" value="1"/>
</dbReference>
<dbReference type="RefSeq" id="WP_244349934.1">
    <property type="nucleotide sequence ID" value="NZ_JAFIRA010000013.1"/>
</dbReference>
<dbReference type="GO" id="GO:0016301">
    <property type="term" value="F:kinase activity"/>
    <property type="evidence" value="ECO:0007669"/>
    <property type="project" value="UniProtKB-KW"/>
</dbReference>
<keyword evidence="4" id="KW-1185">Reference proteome</keyword>
<evidence type="ECO:0000313" key="3">
    <source>
        <dbReference type="EMBL" id="MCJ2542662.1"/>
    </source>
</evidence>
<keyword evidence="3" id="KW-0418">Kinase</keyword>
<comment type="similarity">
    <text evidence="1">Belongs to the protein kinase superfamily. ADCK protein kinase family.</text>
</comment>
<gene>
    <name evidence="3" type="ORF">JX360_07035</name>
</gene>
<sequence>MPAQPQSIASLETYDPQFISRYYRWRLPQVIRRFLAIFWPLFWFVLCLRWDQLWGHTDRNIGQRSVQLRKLLTQLGPTFIKVGQALSTRPDLVRKDFLEELTQLQDQLPGFPSSQAYARIESELGRPIAELYAQISPEPVAAASLGQVYKAQLHSGEWVAVKVQRPHLRECLSLDLYLIRWASTWLAPWLPLNLGNTLTAVVDEFGRKLYEEIDYLNEGRNCERFAAYFRGDPDVYVPRIFWAYSTRRVLTLEWIDGIKLTDVERIQAAGLEVKQLVRIGVVSALKQLLEYGFFHADPHPGNLFALVDGRMAYIDFGMMDQLTQEMKEYLVDALVHLVDRDYNALIDDFIHLDFLQPNVNRQELIPALETVLADVLTQEVGNFNFKTATDQFSDLMYRYPFQVPPHFALVIRSLVTQEGVALSLYPQFRIVGVAYPYVAKRLLTDESPRIRERLLQVLIKDGKFRWNRLENLIQIARSDGQLDLVPTAQMGLRYLMSEEARNLRRQLVLSLTEDDRIHVEELQRLWHLLSSDISPTRLWQATMASLPNPFATDLQDTFAELGEQVQAHLEQLSRWRPLQPWPDLLAGMGQQR</sequence>
<dbReference type="InterPro" id="IPR011009">
    <property type="entry name" value="Kinase-like_dom_sf"/>
</dbReference>
<dbReference type="InterPro" id="IPR050154">
    <property type="entry name" value="UbiB_kinase"/>
</dbReference>
<evidence type="ECO:0000256" key="1">
    <source>
        <dbReference type="ARBA" id="ARBA00009670"/>
    </source>
</evidence>
<dbReference type="InterPro" id="IPR000719">
    <property type="entry name" value="Prot_kinase_dom"/>
</dbReference>
<proteinExistence type="inferred from homology"/>
<dbReference type="CDD" id="cd05121">
    <property type="entry name" value="ABC1_ADCK3-like"/>
    <property type="match status" value="1"/>
</dbReference>
<accession>A0ABT0CA42</accession>
<keyword evidence="3" id="KW-0808">Transferase</keyword>
<organism evidence="3 4">
    <name type="scientific">Thermostichus vulcanus str. 'Rupite'</name>
    <dbReference type="NCBI Taxonomy" id="2813851"/>
    <lineage>
        <taxon>Bacteria</taxon>
        <taxon>Bacillati</taxon>
        <taxon>Cyanobacteriota</taxon>
        <taxon>Cyanophyceae</taxon>
        <taxon>Thermostichales</taxon>
        <taxon>Thermostichaceae</taxon>
        <taxon>Thermostichus</taxon>
    </lineage>
</organism>
<protein>
    <submittedName>
        <fullName evidence="3">AarF/ABC1/UbiB kinase family protein</fullName>
    </submittedName>
</protein>